<keyword evidence="2" id="KW-1185">Reference proteome</keyword>
<dbReference type="InterPro" id="IPR036388">
    <property type="entry name" value="WH-like_DNA-bd_sf"/>
</dbReference>
<sequence length="530" mass="57957">MAKATDRVRITVLGPFRVEAGCGSDITPKGAKNQALLAILALSPDMARPRRWLEDRLWSTFGPEQASANLRQALSKLRSALGGEILLADRTTVSLDPARVAVDLLETVLPEDPRTELLQGLDVRDPEFEEWLRMERAELERLVARARPGTARGVLIGVRSEAQNPGRDPMLGEILANQIGENIAEHVRAWRQAEDGALPGAPPADVNVVTQVVPDGNGHTIFIKAVHQPSARILYSKLLHLDRIEDILETQETVAKTVFEAADHVVGKIPLVLDSNRAEARATSLSRLALYRMFSFESDSLREAWGLMNQAFQHDENGLYLAWGSMIRLTQMMEMPAADQAALLEEADALQARALEMNADNPLVHAIVSKVRGTTLGDPVGVLEEAQIALERNKASAFAWKSLAEAYMLAGRLDEAFDASAKACRIAAGSPFRHYWDTGHCVIAVACNRPDEAIVAGEAAARAAPLSRPALRHLLALYAMRGQLDKAHAVAAKLAKIEPGFSLDRIVNDESYPVRTLRNKGLLEPIRALL</sequence>
<reference evidence="1" key="1">
    <citation type="submission" date="2021-04" db="EMBL/GenBank/DDBJ databases">
        <authorList>
            <person name="Yoon J."/>
        </authorList>
    </citation>
    <scope>NUCLEOTIDE SEQUENCE</scope>
    <source>
        <strain evidence="1">KMU-90</strain>
    </source>
</reference>
<dbReference type="GO" id="GO:0003677">
    <property type="term" value="F:DNA binding"/>
    <property type="evidence" value="ECO:0007669"/>
    <property type="project" value="InterPro"/>
</dbReference>
<protein>
    <submittedName>
        <fullName evidence="1">Transcriptional regulator</fullName>
    </submittedName>
</protein>
<evidence type="ECO:0000313" key="1">
    <source>
        <dbReference type="EMBL" id="MBS0124836.1"/>
    </source>
</evidence>
<comment type="caution">
    <text evidence="1">The sequence shown here is derived from an EMBL/GenBank/DDBJ whole genome shotgun (WGS) entry which is preliminary data.</text>
</comment>
<dbReference type="EMBL" id="JAGTUU010000004">
    <property type="protein sequence ID" value="MBS0124836.1"/>
    <property type="molecule type" value="Genomic_DNA"/>
</dbReference>
<accession>A0A8J7WFN7</accession>
<dbReference type="InterPro" id="IPR011990">
    <property type="entry name" value="TPR-like_helical_dom_sf"/>
</dbReference>
<organism evidence="1 2">
    <name type="scientific">Thetidibacter halocola</name>
    <dbReference type="NCBI Taxonomy" id="2827239"/>
    <lineage>
        <taxon>Bacteria</taxon>
        <taxon>Pseudomonadati</taxon>
        <taxon>Pseudomonadota</taxon>
        <taxon>Alphaproteobacteria</taxon>
        <taxon>Rhodobacterales</taxon>
        <taxon>Roseobacteraceae</taxon>
        <taxon>Thetidibacter</taxon>
    </lineage>
</organism>
<gene>
    <name evidence="1" type="ORF">KB874_12080</name>
</gene>
<dbReference type="GO" id="GO:0006355">
    <property type="term" value="P:regulation of DNA-templated transcription"/>
    <property type="evidence" value="ECO:0007669"/>
    <property type="project" value="InterPro"/>
</dbReference>
<dbReference type="SUPFAM" id="SSF46894">
    <property type="entry name" value="C-terminal effector domain of the bipartite response regulators"/>
    <property type="match status" value="1"/>
</dbReference>
<dbReference type="InterPro" id="IPR016032">
    <property type="entry name" value="Sig_transdc_resp-reg_C-effctor"/>
</dbReference>
<proteinExistence type="predicted"/>
<dbReference type="AlphaFoldDB" id="A0A8J7WFN7"/>
<name>A0A8J7WFN7_9RHOB</name>
<evidence type="ECO:0000313" key="2">
    <source>
        <dbReference type="Proteomes" id="UP000681356"/>
    </source>
</evidence>
<dbReference type="Gene3D" id="1.25.40.10">
    <property type="entry name" value="Tetratricopeptide repeat domain"/>
    <property type="match status" value="1"/>
</dbReference>
<dbReference type="SUPFAM" id="SSF48452">
    <property type="entry name" value="TPR-like"/>
    <property type="match status" value="1"/>
</dbReference>
<dbReference type="InterPro" id="IPR051677">
    <property type="entry name" value="AfsR-DnrI-RedD_regulator"/>
</dbReference>
<dbReference type="Proteomes" id="UP000681356">
    <property type="component" value="Unassembled WGS sequence"/>
</dbReference>
<dbReference type="PANTHER" id="PTHR35807:SF1">
    <property type="entry name" value="TRANSCRIPTIONAL REGULATOR REDD"/>
    <property type="match status" value="1"/>
</dbReference>
<dbReference type="Gene3D" id="1.10.10.10">
    <property type="entry name" value="Winged helix-like DNA-binding domain superfamily/Winged helix DNA-binding domain"/>
    <property type="match status" value="1"/>
</dbReference>
<dbReference type="PANTHER" id="PTHR35807">
    <property type="entry name" value="TRANSCRIPTIONAL REGULATOR REDD-RELATED"/>
    <property type="match status" value="1"/>
</dbReference>
<dbReference type="RefSeq" id="WP_212536794.1">
    <property type="nucleotide sequence ID" value="NZ_JAGTUU010000004.1"/>
</dbReference>